<evidence type="ECO:0000256" key="4">
    <source>
        <dbReference type="ARBA" id="ARBA00024929"/>
    </source>
</evidence>
<dbReference type="GO" id="GO:0005524">
    <property type="term" value="F:ATP binding"/>
    <property type="evidence" value="ECO:0007669"/>
    <property type="project" value="InterPro"/>
</dbReference>
<comment type="catalytic activity">
    <reaction evidence="8">
        <text>2 cob(II)yrinate a,c diamide + reduced [electron-transfer flavoprotein] + 2 ATP = 2 adenosylcob(III)yrinate a,c-diamide + 2 triphosphate + oxidized [electron-transfer flavoprotein] + 3 H(+)</text>
        <dbReference type="Rhea" id="RHEA:11528"/>
        <dbReference type="Rhea" id="RHEA-COMP:10685"/>
        <dbReference type="Rhea" id="RHEA-COMP:10686"/>
        <dbReference type="ChEBI" id="CHEBI:15378"/>
        <dbReference type="ChEBI" id="CHEBI:18036"/>
        <dbReference type="ChEBI" id="CHEBI:30616"/>
        <dbReference type="ChEBI" id="CHEBI:57692"/>
        <dbReference type="ChEBI" id="CHEBI:58307"/>
        <dbReference type="ChEBI" id="CHEBI:58503"/>
        <dbReference type="ChEBI" id="CHEBI:58537"/>
        <dbReference type="EC" id="2.5.1.17"/>
    </reaction>
</comment>
<dbReference type="Pfam" id="PF02572">
    <property type="entry name" value="CobA_CobO_BtuR"/>
    <property type="match status" value="1"/>
</dbReference>
<evidence type="ECO:0000313" key="11">
    <source>
        <dbReference type="Proteomes" id="UP000478417"/>
    </source>
</evidence>
<reference evidence="10 11" key="1">
    <citation type="submission" date="2020-02" db="EMBL/GenBank/DDBJ databases">
        <title>Albibacoteraceae fam. nov., the first described family within the subdivision 4 Verrucomicrobia.</title>
        <authorList>
            <person name="Xi F."/>
        </authorList>
    </citation>
    <scope>NUCLEOTIDE SEQUENCE [LARGE SCALE GENOMIC DNA]</scope>
    <source>
        <strain evidence="10 11">CK1056</strain>
    </source>
</reference>
<comment type="catalytic activity">
    <reaction evidence="9">
        <text>2 cob(II)alamin + reduced [electron-transfer flavoprotein] + 2 ATP = 2 adenosylcob(III)alamin + 2 triphosphate + oxidized [electron-transfer flavoprotein] + 3 H(+)</text>
        <dbReference type="Rhea" id="RHEA:28671"/>
        <dbReference type="Rhea" id="RHEA-COMP:10685"/>
        <dbReference type="Rhea" id="RHEA-COMP:10686"/>
        <dbReference type="ChEBI" id="CHEBI:15378"/>
        <dbReference type="ChEBI" id="CHEBI:16304"/>
        <dbReference type="ChEBI" id="CHEBI:18036"/>
        <dbReference type="ChEBI" id="CHEBI:18408"/>
        <dbReference type="ChEBI" id="CHEBI:30616"/>
        <dbReference type="ChEBI" id="CHEBI:57692"/>
        <dbReference type="ChEBI" id="CHEBI:58307"/>
        <dbReference type="EC" id="2.5.1.17"/>
    </reaction>
</comment>
<evidence type="ECO:0000256" key="2">
    <source>
        <dbReference type="ARBA" id="ARBA00007487"/>
    </source>
</evidence>
<name>A0A6B2M4H2_9BACT</name>
<dbReference type="EC" id="2.5.1.17" evidence="3"/>
<evidence type="ECO:0000256" key="7">
    <source>
        <dbReference type="ARBA" id="ARBA00033354"/>
    </source>
</evidence>
<dbReference type="Proteomes" id="UP000478417">
    <property type="component" value="Unassembled WGS sequence"/>
</dbReference>
<dbReference type="PANTHER" id="PTHR46638:SF1">
    <property type="entry name" value="CORRINOID ADENOSYLTRANSFERASE"/>
    <property type="match status" value="1"/>
</dbReference>
<dbReference type="PANTHER" id="PTHR46638">
    <property type="entry name" value="CORRINOID ADENOSYLTRANSFERASE"/>
    <property type="match status" value="1"/>
</dbReference>
<evidence type="ECO:0000313" key="10">
    <source>
        <dbReference type="EMBL" id="NDV63129.1"/>
    </source>
</evidence>
<protein>
    <recommendedName>
        <fullName evidence="3">corrinoid adenosyltransferase</fullName>
        <ecNumber evidence="3">2.5.1.17</ecNumber>
    </recommendedName>
    <alternativeName>
        <fullName evidence="5">Cob(II)alamin adenosyltransferase</fullName>
    </alternativeName>
    <alternativeName>
        <fullName evidence="7">Cob(II)yrinic acid a,c-diamide adenosyltransferase</fullName>
    </alternativeName>
    <alternativeName>
        <fullName evidence="6">Cobinamide/cobalamin adenosyltransferase</fullName>
    </alternativeName>
</protein>
<accession>A0A6B2M4H2</accession>
<dbReference type="AlphaFoldDB" id="A0A6B2M4H2"/>
<comment type="caution">
    <text evidence="10">The sequence shown here is derived from an EMBL/GenBank/DDBJ whole genome shotgun (WGS) entry which is preliminary data.</text>
</comment>
<comment type="function">
    <text evidence="4">Required for both de novo synthesis of the corrin ring for the assimilation of exogenous corrinoids. Participates in the adenosylation of a variety of incomplete and complete corrinoids.</text>
</comment>
<evidence type="ECO:0000256" key="5">
    <source>
        <dbReference type="ARBA" id="ARBA00031529"/>
    </source>
</evidence>
<dbReference type="PIRSF" id="PIRSF015617">
    <property type="entry name" value="Adensltrnsf_CobA"/>
    <property type="match status" value="1"/>
</dbReference>
<dbReference type="CDD" id="cd00561">
    <property type="entry name" value="CobA_ACA"/>
    <property type="match status" value="1"/>
</dbReference>
<evidence type="ECO:0000256" key="9">
    <source>
        <dbReference type="ARBA" id="ARBA00048692"/>
    </source>
</evidence>
<proteinExistence type="inferred from homology"/>
<dbReference type="InterPro" id="IPR027417">
    <property type="entry name" value="P-loop_NTPase"/>
</dbReference>
<evidence type="ECO:0000256" key="1">
    <source>
        <dbReference type="ARBA" id="ARBA00005121"/>
    </source>
</evidence>
<evidence type="ECO:0000256" key="8">
    <source>
        <dbReference type="ARBA" id="ARBA00048555"/>
    </source>
</evidence>
<dbReference type="SUPFAM" id="SSF52540">
    <property type="entry name" value="P-loop containing nucleoside triphosphate hydrolases"/>
    <property type="match status" value="1"/>
</dbReference>
<dbReference type="Gene3D" id="3.40.50.300">
    <property type="entry name" value="P-loop containing nucleotide triphosphate hydrolases"/>
    <property type="match status" value="1"/>
</dbReference>
<sequence>MSEEAKDGYFQVYTGEGKGKTTASLGLALRASGRGLPVYIGQFMKGQDYGELHAIPKLGSITHEQYGDPGWVYKGKITEAQRALAAEGLEKAREALMSGSYRIVILDEINMAIWFELISLEAALELIDGRPKETELIFTGRRAAPEVIERADLVTEMREVKHYYTQGVPAREGIEK</sequence>
<evidence type="ECO:0000256" key="3">
    <source>
        <dbReference type="ARBA" id="ARBA00012454"/>
    </source>
</evidence>
<organism evidence="10 11">
    <name type="scientific">Oceanipulchritudo coccoides</name>
    <dbReference type="NCBI Taxonomy" id="2706888"/>
    <lineage>
        <taxon>Bacteria</taxon>
        <taxon>Pseudomonadati</taxon>
        <taxon>Verrucomicrobiota</taxon>
        <taxon>Opitutia</taxon>
        <taxon>Puniceicoccales</taxon>
        <taxon>Oceanipulchritudinaceae</taxon>
        <taxon>Oceanipulchritudo</taxon>
    </lineage>
</organism>
<dbReference type="RefSeq" id="WP_163966211.1">
    <property type="nucleotide sequence ID" value="NZ_JAAGNX010000003.1"/>
</dbReference>
<dbReference type="GO" id="GO:0008817">
    <property type="term" value="F:corrinoid adenosyltransferase activity"/>
    <property type="evidence" value="ECO:0007669"/>
    <property type="project" value="UniProtKB-EC"/>
</dbReference>
<dbReference type="EMBL" id="JAAGNX010000003">
    <property type="protein sequence ID" value="NDV63129.1"/>
    <property type="molecule type" value="Genomic_DNA"/>
</dbReference>
<comment type="similarity">
    <text evidence="2">Belongs to the Cob(I)alamin adenosyltransferase family.</text>
</comment>
<gene>
    <name evidence="10" type="ORF">G0Q06_11750</name>
</gene>
<evidence type="ECO:0000256" key="6">
    <source>
        <dbReference type="ARBA" id="ARBA00033334"/>
    </source>
</evidence>
<keyword evidence="11" id="KW-1185">Reference proteome</keyword>
<dbReference type="InterPro" id="IPR003724">
    <property type="entry name" value="CblAdoTrfase_CobA"/>
</dbReference>
<keyword evidence="10" id="KW-0808">Transferase</keyword>
<comment type="pathway">
    <text evidence="1">Cofactor biosynthesis; adenosylcobalamin biosynthesis; adenosylcobalamin from cob(II)yrinate a,c-diamide: step 2/7.</text>
</comment>
<dbReference type="GO" id="GO:0009236">
    <property type="term" value="P:cobalamin biosynthetic process"/>
    <property type="evidence" value="ECO:0007669"/>
    <property type="project" value="InterPro"/>
</dbReference>